<dbReference type="Proteomes" id="UP000431744">
    <property type="component" value="Unassembled WGS sequence"/>
</dbReference>
<evidence type="ECO:0000256" key="1">
    <source>
        <dbReference type="SAM" id="MobiDB-lite"/>
    </source>
</evidence>
<evidence type="ECO:0000256" key="2">
    <source>
        <dbReference type="SAM" id="Phobius"/>
    </source>
</evidence>
<accession>A0A6H9WNB4</accession>
<comment type="caution">
    <text evidence="3">The sequence shown here is derived from an EMBL/GenBank/DDBJ whole genome shotgun (WGS) entry which is preliminary data.</text>
</comment>
<keyword evidence="2" id="KW-0472">Membrane</keyword>
<feature type="region of interest" description="Disordered" evidence="1">
    <location>
        <begin position="1"/>
        <end position="77"/>
    </location>
</feature>
<dbReference type="RefSeq" id="WP_158029901.1">
    <property type="nucleotide sequence ID" value="NZ_BMHG01000002.1"/>
</dbReference>
<sequence>MNTIESNDAAARIAGSTAGTPAAHLPQPAGQWPPSPTPEQERAWRYTQSHAHGAGTQPDAAPSASAATYGGAGASMPGGPRVTPRYSPASVQNLATWALVLGIVCVFFNPLAGFSIAAGTCAIVALVRHGDLLREGLDVPGKNMAVAGLVLAGAGILRTWGFGWFIF</sequence>
<keyword evidence="4" id="KW-1185">Reference proteome</keyword>
<feature type="transmembrane region" description="Helical" evidence="2">
    <location>
        <begin position="145"/>
        <end position="166"/>
    </location>
</feature>
<dbReference type="AlphaFoldDB" id="A0A6H9WNB4"/>
<evidence type="ECO:0000313" key="4">
    <source>
        <dbReference type="Proteomes" id="UP000431744"/>
    </source>
</evidence>
<evidence type="ECO:0000313" key="3">
    <source>
        <dbReference type="EMBL" id="KAB1646735.1"/>
    </source>
</evidence>
<reference evidence="3 4" key="1">
    <citation type="submission" date="2019-09" db="EMBL/GenBank/DDBJ databases">
        <title>Phylogeny of genus Pseudoclavibacter and closely related genus.</title>
        <authorList>
            <person name="Li Y."/>
        </authorList>
    </citation>
    <scope>NUCLEOTIDE SEQUENCE [LARGE SCALE GENOMIC DNA]</scope>
    <source>
        <strain evidence="3 4">EGI 60007</strain>
    </source>
</reference>
<keyword evidence="2" id="KW-0812">Transmembrane</keyword>
<keyword evidence="2" id="KW-1133">Transmembrane helix</keyword>
<organism evidence="3 4">
    <name type="scientific">Pseudoclavibacter endophyticus</name>
    <dbReference type="NCBI Taxonomy" id="1778590"/>
    <lineage>
        <taxon>Bacteria</taxon>
        <taxon>Bacillati</taxon>
        <taxon>Actinomycetota</taxon>
        <taxon>Actinomycetes</taxon>
        <taxon>Micrococcales</taxon>
        <taxon>Microbacteriaceae</taxon>
        <taxon>Pseudoclavibacter</taxon>
    </lineage>
</organism>
<dbReference type="EMBL" id="WBJY01000004">
    <property type="protein sequence ID" value="KAB1646735.1"/>
    <property type="molecule type" value="Genomic_DNA"/>
</dbReference>
<gene>
    <name evidence="3" type="ORF">F8O04_13395</name>
</gene>
<feature type="compositionally biased region" description="Low complexity" evidence="1">
    <location>
        <begin position="60"/>
        <end position="69"/>
    </location>
</feature>
<feature type="transmembrane region" description="Helical" evidence="2">
    <location>
        <begin position="94"/>
        <end position="125"/>
    </location>
</feature>
<proteinExistence type="predicted"/>
<dbReference type="OrthoDB" id="4374883at2"/>
<protein>
    <submittedName>
        <fullName evidence="3">DUF4190 domain-containing protein</fullName>
    </submittedName>
</protein>
<name>A0A6H9WNB4_9MICO</name>